<organism evidence="1">
    <name type="scientific">viral metagenome</name>
    <dbReference type="NCBI Taxonomy" id="1070528"/>
    <lineage>
        <taxon>unclassified sequences</taxon>
        <taxon>metagenomes</taxon>
        <taxon>organismal metagenomes</taxon>
    </lineage>
</organism>
<dbReference type="InterPro" id="IPR027417">
    <property type="entry name" value="P-loop_NTPase"/>
</dbReference>
<protein>
    <submittedName>
        <fullName evidence="1">Uncharacterized protein</fullName>
    </submittedName>
</protein>
<name>A0A6M3LUY0_9ZZZZ</name>
<evidence type="ECO:0000313" key="1">
    <source>
        <dbReference type="EMBL" id="QJA99150.1"/>
    </source>
</evidence>
<dbReference type="AlphaFoldDB" id="A0A6M3LUY0"/>
<accession>A0A6M3LUY0</accession>
<gene>
    <name evidence="1" type="ORF">MM171A01284_0011</name>
</gene>
<reference evidence="1" key="1">
    <citation type="submission" date="2020-03" db="EMBL/GenBank/DDBJ databases">
        <title>The deep terrestrial virosphere.</title>
        <authorList>
            <person name="Holmfeldt K."/>
            <person name="Nilsson E."/>
            <person name="Simone D."/>
            <person name="Lopez-Fernandez M."/>
            <person name="Wu X."/>
            <person name="de Brujin I."/>
            <person name="Lundin D."/>
            <person name="Andersson A."/>
            <person name="Bertilsson S."/>
            <person name="Dopson M."/>
        </authorList>
    </citation>
    <scope>NUCLEOTIDE SEQUENCE</scope>
    <source>
        <strain evidence="1">MM171A01284</strain>
    </source>
</reference>
<dbReference type="EMBL" id="MT143631">
    <property type="protein sequence ID" value="QJA99150.1"/>
    <property type="molecule type" value="Genomic_DNA"/>
</dbReference>
<sequence>MLTERAEYLTAEDMLSLALIDNRNVFAITDYLTNDLTHTKFYLGAKGLGKTLTAMKSVNDLLKENAEVIPSFILFQALGRPYLLDSLNLATEETWGDRLSFFTEAEPDLGYFLENSDIIILDDLHYMVEAVVQGTLKPELFIHLLETVLQKADEGKKVLLISEAPLNVYADELDWRELDVLLPRLGQPPISTANNDSFRQRWIKSLKKTVDYVAAREILPLSMRAFWNLCEVYNIDIDDGALEILWAIGSRPRNFLKFCNLFGEKTITTFDIIAFTREKLKTMKRSRGLALNISLLDHPEYEFQTPPRVISYILKRKPEFIAENWDNIKWICDIISREIDKYVEELREVVSSYSLAYAIWNRIRGKIPLDVENEGQLELLIKKWKEGWIRWSEKPSKVWNSDPHYRLLWAEREGFDPYLNKRLKELVGQYFTGYPFSGITISHIKDYYRNSTMRRHMDTFVSEWSKIEKWDTQAFRAYRRVGYNYYAMTPFEYVLGPLIREISTQEIIGPKAHYGYSRSLLFTDEQLRELHEQGFNDREKAERLFHEISQETT</sequence>
<proteinExistence type="predicted"/>
<dbReference type="SUPFAM" id="SSF52540">
    <property type="entry name" value="P-loop containing nucleoside triphosphate hydrolases"/>
    <property type="match status" value="1"/>
</dbReference>